<sequence>MYRQWLWWESKLRLHPDRVPINIGDMMNNAEISGVKIPDSRIAREITQHIRDTETDMLFQHSKRVYFWGALLGQRKGLKFDPELLYAAAMFHDIGITPHYHGSQLRFEVDGANAARECLQSYGIAQSDIEKVWLAIALHTTPGIPEHMHPEIFLVQAGAGMDMAGRYQADFSDEERGAVIAACPRDHDFGHQVIETFYQGLKHRPGSTFGTFNDDFLAFNDPEFQRANLCSIILANWPG</sequence>
<dbReference type="AlphaFoldDB" id="A0A916UX87"/>
<comment type="caution">
    <text evidence="2">The sequence shown here is derived from an EMBL/GenBank/DDBJ whole genome shotgun (WGS) entry which is preliminary data.</text>
</comment>
<dbReference type="InterPro" id="IPR006674">
    <property type="entry name" value="HD_domain"/>
</dbReference>
<evidence type="ECO:0000313" key="2">
    <source>
        <dbReference type="EMBL" id="GGC92891.1"/>
    </source>
</evidence>
<dbReference type="SUPFAM" id="SSF109604">
    <property type="entry name" value="HD-domain/PDEase-like"/>
    <property type="match status" value="1"/>
</dbReference>
<dbReference type="InterPro" id="IPR003607">
    <property type="entry name" value="HD/PDEase_dom"/>
</dbReference>
<gene>
    <name evidence="2" type="ORF">GCM10011396_45210</name>
</gene>
<evidence type="ECO:0000259" key="1">
    <source>
        <dbReference type="PROSITE" id="PS51831"/>
    </source>
</evidence>
<feature type="domain" description="HD" evidence="1">
    <location>
        <begin position="58"/>
        <end position="164"/>
    </location>
</feature>
<name>A0A916UX87_9BURK</name>
<protein>
    <submittedName>
        <fullName evidence="2">Phosphohydrolase</fullName>
    </submittedName>
</protein>
<evidence type="ECO:0000313" key="3">
    <source>
        <dbReference type="Proteomes" id="UP000637423"/>
    </source>
</evidence>
<dbReference type="PROSITE" id="PS51831">
    <property type="entry name" value="HD"/>
    <property type="match status" value="1"/>
</dbReference>
<proteinExistence type="predicted"/>
<organism evidence="2 3">
    <name type="scientific">Undibacterium terreum</name>
    <dbReference type="NCBI Taxonomy" id="1224302"/>
    <lineage>
        <taxon>Bacteria</taxon>
        <taxon>Pseudomonadati</taxon>
        <taxon>Pseudomonadota</taxon>
        <taxon>Betaproteobacteria</taxon>
        <taxon>Burkholderiales</taxon>
        <taxon>Oxalobacteraceae</taxon>
        <taxon>Undibacterium</taxon>
    </lineage>
</organism>
<dbReference type="EMBL" id="BMED01000005">
    <property type="protein sequence ID" value="GGC92891.1"/>
    <property type="molecule type" value="Genomic_DNA"/>
</dbReference>
<dbReference type="Pfam" id="PF01966">
    <property type="entry name" value="HD"/>
    <property type="match status" value="1"/>
</dbReference>
<accession>A0A916UX87</accession>
<dbReference type="PANTHER" id="PTHR35569:SF1">
    <property type="entry name" value="CYANAMIDE HYDRATASE DDI2-RELATED"/>
    <property type="match status" value="1"/>
</dbReference>
<dbReference type="PANTHER" id="PTHR35569">
    <property type="entry name" value="CYANAMIDE HYDRATASE DDI2-RELATED"/>
    <property type="match status" value="1"/>
</dbReference>
<dbReference type="Gene3D" id="1.10.3210.10">
    <property type="entry name" value="Hypothetical protein af1432"/>
    <property type="match status" value="1"/>
</dbReference>
<reference evidence="2" key="1">
    <citation type="journal article" date="2014" name="Int. J. Syst. Evol. Microbiol.">
        <title>Complete genome sequence of Corynebacterium casei LMG S-19264T (=DSM 44701T), isolated from a smear-ripened cheese.</title>
        <authorList>
            <consortium name="US DOE Joint Genome Institute (JGI-PGF)"/>
            <person name="Walter F."/>
            <person name="Albersmeier A."/>
            <person name="Kalinowski J."/>
            <person name="Ruckert C."/>
        </authorList>
    </citation>
    <scope>NUCLEOTIDE SEQUENCE</scope>
    <source>
        <strain evidence="2">CGMCC 1.10998</strain>
    </source>
</reference>
<dbReference type="Proteomes" id="UP000637423">
    <property type="component" value="Unassembled WGS sequence"/>
</dbReference>
<reference evidence="2" key="2">
    <citation type="submission" date="2020-09" db="EMBL/GenBank/DDBJ databases">
        <authorList>
            <person name="Sun Q."/>
            <person name="Zhou Y."/>
        </authorList>
    </citation>
    <scope>NUCLEOTIDE SEQUENCE</scope>
    <source>
        <strain evidence="2">CGMCC 1.10998</strain>
    </source>
</reference>
<keyword evidence="3" id="KW-1185">Reference proteome</keyword>
<dbReference type="CDD" id="cd00077">
    <property type="entry name" value="HDc"/>
    <property type="match status" value="1"/>
</dbReference>